<evidence type="ECO:0000313" key="10">
    <source>
        <dbReference type="Proteomes" id="UP000017813"/>
    </source>
</evidence>
<dbReference type="InterPro" id="IPR051403">
    <property type="entry name" value="NosZ/Cyto_c_oxidase_sub2"/>
</dbReference>
<dbReference type="PANTHER" id="PTHR42838">
    <property type="entry name" value="CYTOCHROME C OXIDASE SUBUNIT II"/>
    <property type="match status" value="1"/>
</dbReference>
<keyword evidence="5" id="KW-0732">Signal</keyword>
<evidence type="ECO:0000256" key="5">
    <source>
        <dbReference type="ARBA" id="ARBA00022729"/>
    </source>
</evidence>
<keyword evidence="4" id="KW-0479">Metal-binding</keyword>
<dbReference type="InterPro" id="IPR041114">
    <property type="entry name" value="Nos_propeller"/>
</dbReference>
<dbReference type="SUPFAM" id="SSF50974">
    <property type="entry name" value="Nitrous oxide reductase, N-terminal domain"/>
    <property type="match status" value="1"/>
</dbReference>
<dbReference type="NCBIfam" id="TIGR04244">
    <property type="entry name" value="nitrous_NosZ_RR"/>
    <property type="match status" value="1"/>
</dbReference>
<evidence type="ECO:0000256" key="2">
    <source>
        <dbReference type="ARBA" id="ARBA00004196"/>
    </source>
</evidence>
<dbReference type="PANTHER" id="PTHR42838:SF2">
    <property type="entry name" value="NITROUS-OXIDE REDUCTASE"/>
    <property type="match status" value="1"/>
</dbReference>
<feature type="compositionally biased region" description="Low complexity" evidence="8">
    <location>
        <begin position="33"/>
        <end position="53"/>
    </location>
</feature>
<dbReference type="PROSITE" id="PS51257">
    <property type="entry name" value="PROKAR_LIPOPROTEIN"/>
    <property type="match status" value="1"/>
</dbReference>
<comment type="subcellular location">
    <subcellularLocation>
        <location evidence="2">Cell envelope</location>
    </subcellularLocation>
    <subcellularLocation>
        <location evidence="3">Cell outer membrane</location>
        <topology evidence="3">Lipid-anchor</topology>
    </subcellularLocation>
</comment>
<dbReference type="GO" id="GO:0050304">
    <property type="term" value="F:nitrous-oxide reductase activity"/>
    <property type="evidence" value="ECO:0007669"/>
    <property type="project" value="InterPro"/>
</dbReference>
<dbReference type="AlphaFoldDB" id="V9H5Y2"/>
<sequence length="684" mass="75075">MNNNKISRRHFLGTAAASSVGLMGLAACSGGTQGGQSASAAHAGASNSTAHTTETASSGLSSHVAPGELDKYYGFLSGGQSGEMRVLGVPSMRELMRIPVFNMDSATGWGRTNESREILNAGLTADTREFLRKSNMPVMPNGDLHHPHMSFTDGTYDGRYVYANDKANNRVCRVRCDMMKVDKITEIPNASGIHGLRPQRYPKTGYVFANGEHIVPIPNNGTMLDDPAQNYWAVYTALDGETMQIAWQVMVDGNLDNGDADYQGKYSFSTCYNSEKGVTVTEASANEQDWCVVFNLAEIENGIKNGDFKEINGVKVLDGRKTNAAKNYTRYIPVPNSPHGCNASPDGKYIMLNGKLSPTVTVLDVSKLDDLFAGKIKERDVVVAEPELGLGPLHTAFDGRGNAYTTLFIDSQMVKWNIQKAIDAYASKTKTSDYIIQKLDVHYQPGHNHTTMGETKEADGQWLVSLNKFSKDRFLNVGPLKPECDQLIDISGDEMKLVHDNPTFAEPHDLMLVSANKINPKKTWDRKDPWMWQTTLEQATKDGITLEKDSKIIRQGNKVRVYMTAVAPAFSMPFFEVYEGDEVTVIITNNETIEDLTHGFTLEGHGIAIEISAQATASVTFTANRLGVYWYYCQWFCHALHMEMSGRMIVHKKGEPFLGDKANKAPDANPANTASAPAAASGSK</sequence>
<evidence type="ECO:0000256" key="4">
    <source>
        <dbReference type="ARBA" id="ARBA00022723"/>
    </source>
</evidence>
<evidence type="ECO:0008006" key="11">
    <source>
        <dbReference type="Google" id="ProtNLM"/>
    </source>
</evidence>
<evidence type="ECO:0000256" key="3">
    <source>
        <dbReference type="ARBA" id="ARBA00004459"/>
    </source>
</evidence>
<feature type="compositionally biased region" description="Low complexity" evidence="8">
    <location>
        <begin position="665"/>
        <end position="684"/>
    </location>
</feature>
<dbReference type="STRING" id="641147.HMPREF9021_01234"/>
<comment type="caution">
    <text evidence="9">The sequence shown here is derived from an EMBL/GenBank/DDBJ whole genome shotgun (WGS) entry which is preliminary data.</text>
</comment>
<comment type="cofactor">
    <cofactor evidence="1">
        <name>Cu cation</name>
        <dbReference type="ChEBI" id="CHEBI:23378"/>
    </cofactor>
</comment>
<dbReference type="HOGENOM" id="CLU_016420_0_0_4"/>
<gene>
    <name evidence="9" type="ORF">HMPREF9021_01234</name>
</gene>
<accession>V9H5Y2</accession>
<evidence type="ECO:0000256" key="7">
    <source>
        <dbReference type="ARBA" id="ARBA00023008"/>
    </source>
</evidence>
<dbReference type="Gene3D" id="2.60.40.420">
    <property type="entry name" value="Cupredoxins - blue copper proteins"/>
    <property type="match status" value="1"/>
</dbReference>
<dbReference type="Pfam" id="PF18793">
    <property type="entry name" value="nos_propeller_2"/>
    <property type="match status" value="1"/>
</dbReference>
<evidence type="ECO:0000256" key="8">
    <source>
        <dbReference type="SAM" id="MobiDB-lite"/>
    </source>
</evidence>
<feature type="region of interest" description="Disordered" evidence="8">
    <location>
        <begin position="660"/>
        <end position="684"/>
    </location>
</feature>
<reference evidence="9 10" key="2">
    <citation type="submission" date="2011-10" db="EMBL/GenBank/DDBJ databases">
        <title>The Genome Sequence of Simonsiella muelleri ATCC 29453.</title>
        <authorList>
            <consortium name="The Broad Institute Genome Sequencing Platform"/>
            <consortium name="The Broad Institute Genome Sequencing Center for Infectious Disease"/>
            <person name="Earl A."/>
            <person name="Ward D."/>
            <person name="Feldgarden M."/>
            <person name="Gevers D."/>
            <person name="Izard J."/>
            <person name="Baranova O.V."/>
            <person name="Blanton J.M."/>
            <person name="Tanner A.C."/>
            <person name="Dewhirst F."/>
            <person name="Young S.K."/>
            <person name="Zeng Q."/>
            <person name="Gargeya S."/>
            <person name="Fitzgerald M."/>
            <person name="Haas B."/>
            <person name="Abouelleil A."/>
            <person name="Alvarado L."/>
            <person name="Arachchi H.M."/>
            <person name="Berlin A."/>
            <person name="Brown A."/>
            <person name="Chapman S.B."/>
            <person name="Chen Z."/>
            <person name="Dunbar C."/>
            <person name="Freedman E."/>
            <person name="Gearin G."/>
            <person name="Goldberg J."/>
            <person name="Griggs A."/>
            <person name="Gujja S."/>
            <person name="Heiman D."/>
            <person name="Howarth C."/>
            <person name="Larson L."/>
            <person name="Lui A."/>
            <person name="MacDonald P.J.P."/>
            <person name="Montmayeur A."/>
            <person name="Murphy C."/>
            <person name="Neiman D."/>
            <person name="Pearson M."/>
            <person name="Priest M."/>
            <person name="Roberts A."/>
            <person name="Saif S."/>
            <person name="Shea T."/>
            <person name="Shenoy N."/>
            <person name="Sisk P."/>
            <person name="Stolte C."/>
            <person name="Sykes S."/>
            <person name="Wortman J."/>
            <person name="Nusbaum C."/>
            <person name="Birren B."/>
        </authorList>
    </citation>
    <scope>NUCLEOTIDE SEQUENCE [LARGE SCALE GENOMIC DNA]</scope>
    <source>
        <strain evidence="9 10">ATCC 29453</strain>
    </source>
</reference>
<name>V9H5Y2_9NEIS</name>
<dbReference type="Pfam" id="PF18764">
    <property type="entry name" value="nos_propeller"/>
    <property type="match status" value="1"/>
</dbReference>
<dbReference type="GO" id="GO:0009279">
    <property type="term" value="C:cell outer membrane"/>
    <property type="evidence" value="ECO:0007669"/>
    <property type="project" value="UniProtKB-SubCell"/>
</dbReference>
<dbReference type="GO" id="GO:0005507">
    <property type="term" value="F:copper ion binding"/>
    <property type="evidence" value="ECO:0007669"/>
    <property type="project" value="InterPro"/>
</dbReference>
<dbReference type="Proteomes" id="UP000017813">
    <property type="component" value="Unassembled WGS sequence"/>
</dbReference>
<feature type="region of interest" description="Disordered" evidence="8">
    <location>
        <begin position="33"/>
        <end position="62"/>
    </location>
</feature>
<dbReference type="InterPro" id="IPR011045">
    <property type="entry name" value="N2O_reductase_N"/>
</dbReference>
<reference evidence="9 10" key="1">
    <citation type="submission" date="2010-03" db="EMBL/GenBank/DDBJ databases">
        <authorList>
            <consortium name="The Broad Institute Genome Sequencing Platform"/>
            <person name="Ward D."/>
            <person name="Earl A."/>
            <person name="Feldgarden M."/>
            <person name="Gevers D."/>
            <person name="Young S."/>
            <person name="Zeng Q."/>
            <person name="Koehrsen M."/>
            <person name="Alvarado L."/>
            <person name="Berlin A.M."/>
            <person name="Borenstein D."/>
            <person name="Chapman S.B."/>
            <person name="Chen Z."/>
            <person name="Engels R."/>
            <person name="Freedman E."/>
            <person name="Gellesch M."/>
            <person name="Goldberg J."/>
            <person name="Griggs A."/>
            <person name="Gujja S."/>
            <person name="Heilman E.R."/>
            <person name="Heiman D.I."/>
            <person name="Hepburn T.A."/>
            <person name="Howarth C."/>
            <person name="Jen D."/>
            <person name="Larson L."/>
            <person name="Mehta T."/>
            <person name="Park D."/>
            <person name="Pearson M."/>
            <person name="Richards J."/>
            <person name="Roberts A."/>
            <person name="Saif S."/>
            <person name="Shea T.D."/>
            <person name="Shenoy N."/>
            <person name="Sisk P."/>
            <person name="Stolte C."/>
            <person name="Sykes S.N."/>
            <person name="Walk T."/>
            <person name="White J."/>
            <person name="Yandava C."/>
            <person name="Izard J."/>
            <person name="Baranova O.V."/>
            <person name="Blanton J.M."/>
            <person name="Tanner A.C."/>
            <person name="Dewhirst F."/>
            <person name="Haas B."/>
            <person name="Nusbaum C."/>
            <person name="Birren B."/>
        </authorList>
    </citation>
    <scope>NUCLEOTIDE SEQUENCE [LARGE SCALE GENOMIC DNA]</scope>
    <source>
        <strain evidence="9 10">ATCC 29453</strain>
    </source>
</reference>
<dbReference type="OrthoDB" id="9759695at2"/>
<dbReference type="EMBL" id="ADCY02000023">
    <property type="protein sequence ID" value="EFG31006.1"/>
    <property type="molecule type" value="Genomic_DNA"/>
</dbReference>
<dbReference type="PROSITE" id="PS51318">
    <property type="entry name" value="TAT"/>
    <property type="match status" value="1"/>
</dbReference>
<dbReference type="Gene3D" id="2.130.10.10">
    <property type="entry name" value="YVTN repeat-like/Quinoprotein amine dehydrogenase"/>
    <property type="match status" value="1"/>
</dbReference>
<keyword evidence="7" id="KW-0186">Copper</keyword>
<evidence type="ECO:0000256" key="6">
    <source>
        <dbReference type="ARBA" id="ARBA00023002"/>
    </source>
</evidence>
<dbReference type="GO" id="GO:0005509">
    <property type="term" value="F:calcium ion binding"/>
    <property type="evidence" value="ECO:0007669"/>
    <property type="project" value="InterPro"/>
</dbReference>
<dbReference type="eggNOG" id="COG4263">
    <property type="taxonomic scope" value="Bacteria"/>
</dbReference>
<dbReference type="SUPFAM" id="SSF49503">
    <property type="entry name" value="Cupredoxins"/>
    <property type="match status" value="1"/>
</dbReference>
<organism evidence="9 10">
    <name type="scientific">Simonsiella muelleri ATCC 29453</name>
    <dbReference type="NCBI Taxonomy" id="641147"/>
    <lineage>
        <taxon>Bacteria</taxon>
        <taxon>Pseudomonadati</taxon>
        <taxon>Pseudomonadota</taxon>
        <taxon>Betaproteobacteria</taxon>
        <taxon>Neisseriales</taxon>
        <taxon>Neisseriaceae</taxon>
        <taxon>Simonsiella</taxon>
    </lineage>
</organism>
<keyword evidence="10" id="KW-1185">Reference proteome</keyword>
<evidence type="ECO:0000313" key="9">
    <source>
        <dbReference type="EMBL" id="EFG31006.1"/>
    </source>
</evidence>
<dbReference type="RefSeq" id="WP_002641702.1">
    <property type="nucleotide sequence ID" value="NZ_CP019448.1"/>
</dbReference>
<dbReference type="KEGG" id="smur:BWP33_04755"/>
<dbReference type="InterPro" id="IPR008972">
    <property type="entry name" value="Cupredoxin"/>
</dbReference>
<dbReference type="InterPro" id="IPR015943">
    <property type="entry name" value="WD40/YVTN_repeat-like_dom_sf"/>
</dbReference>
<dbReference type="InterPro" id="IPR041142">
    <property type="entry name" value="NOS_propeller_2"/>
</dbReference>
<evidence type="ECO:0000256" key="1">
    <source>
        <dbReference type="ARBA" id="ARBA00001935"/>
    </source>
</evidence>
<proteinExistence type="predicted"/>
<protein>
    <recommendedName>
        <fullName evidence="11">Nitrous-oxide reductase</fullName>
    </recommendedName>
</protein>
<keyword evidence="6" id="KW-0560">Oxidoreductase</keyword>
<dbReference type="InterPro" id="IPR023644">
    <property type="entry name" value="NO_Rdtase"/>
</dbReference>
<dbReference type="InterPro" id="IPR006311">
    <property type="entry name" value="TAT_signal"/>
</dbReference>